<evidence type="ECO:0000259" key="2">
    <source>
        <dbReference type="Pfam" id="PF04151"/>
    </source>
</evidence>
<feature type="domain" description="Peptidase C-terminal archaeal/bacterial" evidence="2">
    <location>
        <begin position="120"/>
        <end position="189"/>
    </location>
</feature>
<dbReference type="Pfam" id="PF04151">
    <property type="entry name" value="PPC"/>
    <property type="match status" value="1"/>
</dbReference>
<dbReference type="InterPro" id="IPR007280">
    <property type="entry name" value="Peptidase_C_arc/bac"/>
</dbReference>
<dbReference type="AlphaFoldDB" id="A0A4R4PQW7"/>
<proteinExistence type="predicted"/>
<organism evidence="3 4">
    <name type="scientific">Kribbella albertanoniae</name>
    <dbReference type="NCBI Taxonomy" id="1266829"/>
    <lineage>
        <taxon>Bacteria</taxon>
        <taxon>Bacillati</taxon>
        <taxon>Actinomycetota</taxon>
        <taxon>Actinomycetes</taxon>
        <taxon>Propionibacteriales</taxon>
        <taxon>Kribbellaceae</taxon>
        <taxon>Kribbella</taxon>
    </lineage>
</organism>
<sequence length="559" mass="56200">MNARIHRTVVGAALVAALFATTPAVSSAVVTTNYQEREVATAAGENDSRATAERMYGVGTATVHGTLSPAPVAVTAGDEDNGSIATATATGIGTGTVRAVTTSGTLGDGPHGVLGDKTNDFDFYQVAGAAGQTLTVSTDGSPASTNTVVGLYDATGQLLASDDDNGVGALSKLQYPIATSGTYYVAVAGKSAAGDFPTDPQNSGSGLGGADTGAYQLLIAAAPIDRDFYAVKLAPGDVLGAALGATGDRLTVIRPSGSVAVGTDLHSLGKLPAASTLPRGAVDLAVVADQAGWYAVSVTDGFGPYDLTLGVSRPAVDAEPQTVFLDFDGGSIDLAPLGGTGVRQLSGLSPYLANWGLTAADEAAMIAKVTATVRENLRADAVRAGYDVNLRIRTSADDTDTFGSPNVSRVVIGGKIAESGIGRIGTAQSIDPGNFAHEETALVQLDRISAATGPLSLNTYLTTTSDRIAFIGTALGNLASRELGALYGAAPADAASPAATLMDADGNFPGLYGVGPDGFGGTADDIDVDYKTDTYNPATGLTGSQNALNAIAWGFSFPC</sequence>
<gene>
    <name evidence="3" type="ORF">E1261_25985</name>
</gene>
<dbReference type="Proteomes" id="UP000295075">
    <property type="component" value="Unassembled WGS sequence"/>
</dbReference>
<reference evidence="3 4" key="1">
    <citation type="submission" date="2019-03" db="EMBL/GenBank/DDBJ databases">
        <title>Draft genome sequences of novel Actinobacteria.</title>
        <authorList>
            <person name="Sahin N."/>
            <person name="Ay H."/>
            <person name="Saygin H."/>
        </authorList>
    </citation>
    <scope>NUCLEOTIDE SEQUENCE [LARGE SCALE GENOMIC DNA]</scope>
    <source>
        <strain evidence="3 4">JCM 30547</strain>
    </source>
</reference>
<evidence type="ECO:0000313" key="4">
    <source>
        <dbReference type="Proteomes" id="UP000295075"/>
    </source>
</evidence>
<dbReference type="OrthoDB" id="227529at2"/>
<feature type="signal peptide" evidence="1">
    <location>
        <begin position="1"/>
        <end position="27"/>
    </location>
</feature>
<protein>
    <recommendedName>
        <fullName evidence="2">Peptidase C-terminal archaeal/bacterial domain-containing protein</fullName>
    </recommendedName>
</protein>
<dbReference type="RefSeq" id="WP_132410895.1">
    <property type="nucleotide sequence ID" value="NZ_SMKA01000139.1"/>
</dbReference>
<evidence type="ECO:0000256" key="1">
    <source>
        <dbReference type="SAM" id="SignalP"/>
    </source>
</evidence>
<feature type="chain" id="PRO_5039620606" description="Peptidase C-terminal archaeal/bacterial domain-containing protein" evidence="1">
    <location>
        <begin position="28"/>
        <end position="559"/>
    </location>
</feature>
<accession>A0A4R4PQW7</accession>
<name>A0A4R4PQW7_9ACTN</name>
<dbReference type="Gene3D" id="2.60.120.380">
    <property type="match status" value="1"/>
</dbReference>
<comment type="caution">
    <text evidence="3">The sequence shown here is derived from an EMBL/GenBank/DDBJ whole genome shotgun (WGS) entry which is preliminary data.</text>
</comment>
<evidence type="ECO:0000313" key="3">
    <source>
        <dbReference type="EMBL" id="TDC24519.1"/>
    </source>
</evidence>
<dbReference type="EMBL" id="SMKA01000139">
    <property type="protein sequence ID" value="TDC24519.1"/>
    <property type="molecule type" value="Genomic_DNA"/>
</dbReference>
<keyword evidence="4" id="KW-1185">Reference proteome</keyword>
<keyword evidence="1" id="KW-0732">Signal</keyword>